<evidence type="ECO:0000313" key="1">
    <source>
        <dbReference type="EMBL" id="KNY30189.1"/>
    </source>
</evidence>
<gene>
    <name evidence="1" type="ORF">Bccel_5466</name>
</gene>
<proteinExistence type="predicted"/>
<organism evidence="1 2">
    <name type="scientific">Pseudobacteroides cellulosolvens ATCC 35603 = DSM 2933</name>
    <dbReference type="NCBI Taxonomy" id="398512"/>
    <lineage>
        <taxon>Bacteria</taxon>
        <taxon>Bacillati</taxon>
        <taxon>Bacillota</taxon>
        <taxon>Clostridia</taxon>
        <taxon>Eubacteriales</taxon>
        <taxon>Oscillospiraceae</taxon>
        <taxon>Pseudobacteroides</taxon>
    </lineage>
</organism>
<dbReference type="Proteomes" id="UP000036923">
    <property type="component" value="Unassembled WGS sequence"/>
</dbReference>
<accession>A0A0L6JWS0</accession>
<evidence type="ECO:0000313" key="2">
    <source>
        <dbReference type="Proteomes" id="UP000036923"/>
    </source>
</evidence>
<dbReference type="STRING" id="398512.Bccel_5466"/>
<sequence length="76" mass="8425">MSEVFDVDLIRFSENIASIKKSNDTIMVSMTEVTSGAQEQAVNIGEINNNMINATELLTEGKQLSDSVAKFLVKWE</sequence>
<dbReference type="AlphaFoldDB" id="A0A0L6JWS0"/>
<protein>
    <submittedName>
        <fullName evidence="1">Uncharacterized protein</fullName>
    </submittedName>
</protein>
<reference evidence="2" key="1">
    <citation type="submission" date="2015-07" db="EMBL/GenBank/DDBJ databases">
        <title>Near-Complete Genome Sequence of the Cellulolytic Bacterium Bacteroides (Pseudobacteroides) cellulosolvens ATCC 35603.</title>
        <authorList>
            <person name="Dassa B."/>
            <person name="Utturkar S.M."/>
            <person name="Klingeman D.M."/>
            <person name="Hurt R.A."/>
            <person name="Keller M."/>
            <person name="Xu J."/>
            <person name="Reddy Y.H.K."/>
            <person name="Borovok I."/>
            <person name="Grinberg I.R."/>
            <person name="Lamed R."/>
            <person name="Zhivin O."/>
            <person name="Bayer E.A."/>
            <person name="Brown S.D."/>
        </authorList>
    </citation>
    <scope>NUCLEOTIDE SEQUENCE [LARGE SCALE GENOMIC DNA]</scope>
    <source>
        <strain evidence="2">DSM 2933</strain>
    </source>
</reference>
<keyword evidence="2" id="KW-1185">Reference proteome</keyword>
<name>A0A0L6JWS0_9FIRM</name>
<comment type="caution">
    <text evidence="1">The sequence shown here is derived from an EMBL/GenBank/DDBJ whole genome shotgun (WGS) entry which is preliminary data.</text>
</comment>
<dbReference type="RefSeq" id="WP_050753902.1">
    <property type="nucleotide sequence ID" value="NZ_LGTC01000001.1"/>
</dbReference>
<dbReference type="EMBL" id="LGTC01000001">
    <property type="protein sequence ID" value="KNY30189.1"/>
    <property type="molecule type" value="Genomic_DNA"/>
</dbReference>